<gene>
    <name evidence="1" type="ORF">E2C06_32860</name>
</gene>
<dbReference type="InterPro" id="IPR014581">
    <property type="entry name" value="UCP033303"/>
</dbReference>
<reference evidence="1 2" key="1">
    <citation type="journal article" date="2016" name="J. Microbiol.">
        <title>Dankookia rubra gen. nov., sp. nov., an alphaproteobacterium isolated from sediment of a shallow stream.</title>
        <authorList>
            <person name="Kim W.H."/>
            <person name="Kim D.H."/>
            <person name="Kang K."/>
            <person name="Ahn T.Y."/>
        </authorList>
    </citation>
    <scope>NUCLEOTIDE SEQUENCE [LARGE SCALE GENOMIC DNA]</scope>
    <source>
        <strain evidence="1 2">JCM30602</strain>
    </source>
</reference>
<dbReference type="AlphaFoldDB" id="A0A4R5Q7B3"/>
<comment type="caution">
    <text evidence="1">The sequence shown here is derived from an EMBL/GenBank/DDBJ whole genome shotgun (WGS) entry which is preliminary data.</text>
</comment>
<dbReference type="RefSeq" id="WP_133292780.1">
    <property type="nucleotide sequence ID" value="NZ_SMSJ01000125.1"/>
</dbReference>
<dbReference type="EMBL" id="SMSJ01000125">
    <property type="protein sequence ID" value="TDH58389.1"/>
    <property type="molecule type" value="Genomic_DNA"/>
</dbReference>
<sequence>MPLVDWSIEGPEYVNCNCAWGCPCQFNALPTDGTCRAMSSMRIERGHFGRTRLDGLRWIGTYAWPGPIHLGNGTWQFFIDERADADQRKALIEILHGRETEPGATIFQVFSTVVSTSLDPQFVPIELDIDPDACRAQVAVPGVITSTGAPMKNPFSGQDHRVRVALRSGFEYAEAEYGSGSTAATGAVKLDFKDSYGQFARIHLTQNGIPKRP</sequence>
<dbReference type="PIRSF" id="PIRSF033303">
    <property type="entry name" value="UCP033303"/>
    <property type="match status" value="1"/>
</dbReference>
<dbReference type="OrthoDB" id="9802256at2"/>
<keyword evidence="2" id="KW-1185">Reference proteome</keyword>
<evidence type="ECO:0000313" key="2">
    <source>
        <dbReference type="Proteomes" id="UP000295096"/>
    </source>
</evidence>
<dbReference type="InterPro" id="IPR009758">
    <property type="entry name" value="DUF1326"/>
</dbReference>
<dbReference type="Proteomes" id="UP000295096">
    <property type="component" value="Unassembled WGS sequence"/>
</dbReference>
<name>A0A4R5Q7B3_9PROT</name>
<organism evidence="1 2">
    <name type="scientific">Dankookia rubra</name>
    <dbReference type="NCBI Taxonomy" id="1442381"/>
    <lineage>
        <taxon>Bacteria</taxon>
        <taxon>Pseudomonadati</taxon>
        <taxon>Pseudomonadota</taxon>
        <taxon>Alphaproteobacteria</taxon>
        <taxon>Acetobacterales</taxon>
        <taxon>Roseomonadaceae</taxon>
        <taxon>Dankookia</taxon>
    </lineage>
</organism>
<protein>
    <submittedName>
        <fullName evidence="1">DUF1326 domain-containing protein</fullName>
    </submittedName>
</protein>
<accession>A0A4R5Q7B3</accession>
<evidence type="ECO:0000313" key="1">
    <source>
        <dbReference type="EMBL" id="TDH58389.1"/>
    </source>
</evidence>
<proteinExistence type="predicted"/>
<dbReference type="Pfam" id="PF07040">
    <property type="entry name" value="DUF1326"/>
    <property type="match status" value="1"/>
</dbReference>